<evidence type="ECO:0000313" key="2">
    <source>
        <dbReference type="EMBL" id="QHT94998.1"/>
    </source>
</evidence>
<name>A0A6C0IP72_9ZZZZ</name>
<protein>
    <submittedName>
        <fullName evidence="2">Uncharacterized protein</fullName>
    </submittedName>
</protein>
<evidence type="ECO:0000313" key="1">
    <source>
        <dbReference type="EMBL" id="QHS80439.1"/>
    </source>
</evidence>
<dbReference type="AlphaFoldDB" id="A0A6C0IP72"/>
<dbReference type="EMBL" id="MN740680">
    <property type="protein sequence ID" value="QHS80439.1"/>
    <property type="molecule type" value="Genomic_DNA"/>
</dbReference>
<reference evidence="2" key="1">
    <citation type="journal article" date="2020" name="Nature">
        <title>Giant virus diversity and host interactions through global metagenomics.</title>
        <authorList>
            <person name="Schulz F."/>
            <person name="Roux S."/>
            <person name="Paez-Espino D."/>
            <person name="Jungbluth S."/>
            <person name="Walsh D.A."/>
            <person name="Denef V.J."/>
            <person name="McMahon K.D."/>
            <person name="Konstantinidis K.T."/>
            <person name="Eloe-Fadrosh E.A."/>
            <person name="Kyrpides N.C."/>
            <person name="Woyke T."/>
        </authorList>
    </citation>
    <scope>NUCLEOTIDE SEQUENCE</scope>
    <source>
        <strain evidence="2">GVMAG-M-3300024261-37</strain>
        <strain evidence="1">GVMAG-S-1039698-54</strain>
    </source>
</reference>
<accession>A0A6C0IP72</accession>
<sequence>MASLDKLKIVISQTDYSEEKATQKLEEWNNDHMNVIREYLNPKFQEKKPKKLKSVNQEMMSQIRNYMDAISTDYEKRKSESTKN</sequence>
<dbReference type="EMBL" id="MN740233">
    <property type="protein sequence ID" value="QHT94998.1"/>
    <property type="molecule type" value="Genomic_DNA"/>
</dbReference>
<proteinExistence type="predicted"/>
<organism evidence="2">
    <name type="scientific">viral metagenome</name>
    <dbReference type="NCBI Taxonomy" id="1070528"/>
    <lineage>
        <taxon>unclassified sequences</taxon>
        <taxon>metagenomes</taxon>
        <taxon>organismal metagenomes</taxon>
    </lineage>
</organism>